<sequence>MYQPIFLVRIDERTGNLFILAGDDIEILIDPDGELIYDNAT</sequence>
<proteinExistence type="predicted"/>
<name>B4VPT9_9CYAN</name>
<reference evidence="2 3" key="1">
    <citation type="submission" date="2008-07" db="EMBL/GenBank/DDBJ databases">
        <authorList>
            <person name="Tandeau de Marsac N."/>
            <person name="Ferriera S."/>
            <person name="Johnson J."/>
            <person name="Kravitz S."/>
            <person name="Beeson K."/>
            <person name="Sutton G."/>
            <person name="Rogers Y.-H."/>
            <person name="Friedman R."/>
            <person name="Frazier M."/>
            <person name="Venter J.C."/>
        </authorList>
    </citation>
    <scope>NUCLEOTIDE SEQUENCE [LARGE SCALE GENOMIC DNA]</scope>
    <source>
        <strain evidence="2 3">PCC 7420</strain>
    </source>
</reference>
<accession>B4VPT9</accession>
<gene>
    <name evidence="2" type="ORF">MC7420_5620</name>
</gene>
<dbReference type="EMBL" id="DS989847">
    <property type="protein sequence ID" value="EDX76186.1"/>
    <property type="molecule type" value="Genomic_DNA"/>
</dbReference>
<keyword evidence="3" id="KW-1185">Reference proteome</keyword>
<dbReference type="STRING" id="118168.MC7420_5620"/>
<dbReference type="AlphaFoldDB" id="B4VPT9"/>
<dbReference type="Proteomes" id="UP000003835">
    <property type="component" value="Unassembled WGS sequence"/>
</dbReference>
<organism evidence="2 3">
    <name type="scientific">Coleofasciculus chthonoplastes PCC 7420</name>
    <dbReference type="NCBI Taxonomy" id="118168"/>
    <lineage>
        <taxon>Bacteria</taxon>
        <taxon>Bacillati</taxon>
        <taxon>Cyanobacteriota</taxon>
        <taxon>Cyanophyceae</taxon>
        <taxon>Coleofasciculales</taxon>
        <taxon>Coleofasciculaceae</taxon>
        <taxon>Coleofasciculus</taxon>
    </lineage>
</organism>
<evidence type="ECO:0000313" key="2">
    <source>
        <dbReference type="EMBL" id="EDX76186.1"/>
    </source>
</evidence>
<protein>
    <recommendedName>
        <fullName evidence="1">DUF6888 domain-containing protein</fullName>
    </recommendedName>
</protein>
<dbReference type="Pfam" id="PF21828">
    <property type="entry name" value="DUF6888"/>
    <property type="match status" value="1"/>
</dbReference>
<evidence type="ECO:0000259" key="1">
    <source>
        <dbReference type="Pfam" id="PF21828"/>
    </source>
</evidence>
<dbReference type="HOGENOM" id="CLU_195866_2_0_3"/>
<dbReference type="InterPro" id="IPR054181">
    <property type="entry name" value="DUF6888"/>
</dbReference>
<feature type="domain" description="DUF6888" evidence="1">
    <location>
        <begin position="1"/>
        <end position="35"/>
    </location>
</feature>
<evidence type="ECO:0000313" key="3">
    <source>
        <dbReference type="Proteomes" id="UP000003835"/>
    </source>
</evidence>